<evidence type="ECO:0000313" key="2">
    <source>
        <dbReference type="EMBL" id="KAK4099936.1"/>
    </source>
</evidence>
<name>A0AAN6PZE8_9PEZI</name>
<reference evidence="2" key="2">
    <citation type="submission" date="2023-05" db="EMBL/GenBank/DDBJ databases">
        <authorList>
            <consortium name="Lawrence Berkeley National Laboratory"/>
            <person name="Steindorff A."/>
            <person name="Hensen N."/>
            <person name="Bonometti L."/>
            <person name="Westerberg I."/>
            <person name="Brannstrom I.O."/>
            <person name="Guillou S."/>
            <person name="Cros-Aarteil S."/>
            <person name="Calhoun S."/>
            <person name="Haridas S."/>
            <person name="Kuo A."/>
            <person name="Mondo S."/>
            <person name="Pangilinan J."/>
            <person name="Riley R."/>
            <person name="Labutti K."/>
            <person name="Andreopoulos B."/>
            <person name="Lipzen A."/>
            <person name="Chen C."/>
            <person name="Yanf M."/>
            <person name="Daum C."/>
            <person name="Ng V."/>
            <person name="Clum A."/>
            <person name="Ohm R."/>
            <person name="Martin F."/>
            <person name="Silar P."/>
            <person name="Natvig D."/>
            <person name="Lalanne C."/>
            <person name="Gautier V."/>
            <person name="Ament-Velasquez S.L."/>
            <person name="Kruys A."/>
            <person name="Hutchinson M.I."/>
            <person name="Powell A.J."/>
            <person name="Barry K."/>
            <person name="Miller A.N."/>
            <person name="Grigoriev I.V."/>
            <person name="Debuchy R."/>
            <person name="Gladieux P."/>
            <person name="Thoren M.H."/>
            <person name="Johannesson H."/>
        </authorList>
    </citation>
    <scope>NUCLEOTIDE SEQUENCE</scope>
    <source>
        <strain evidence="2">CBS 757.83</strain>
    </source>
</reference>
<dbReference type="AlphaFoldDB" id="A0AAN6PZE8"/>
<keyword evidence="3" id="KW-1185">Reference proteome</keyword>
<organism evidence="2 3">
    <name type="scientific">Parathielavia hyrcaniae</name>
    <dbReference type="NCBI Taxonomy" id="113614"/>
    <lineage>
        <taxon>Eukaryota</taxon>
        <taxon>Fungi</taxon>
        <taxon>Dikarya</taxon>
        <taxon>Ascomycota</taxon>
        <taxon>Pezizomycotina</taxon>
        <taxon>Sordariomycetes</taxon>
        <taxon>Sordariomycetidae</taxon>
        <taxon>Sordariales</taxon>
        <taxon>Chaetomiaceae</taxon>
        <taxon>Parathielavia</taxon>
    </lineage>
</organism>
<gene>
    <name evidence="2" type="ORF">N658DRAFT_150230</name>
</gene>
<evidence type="ECO:0000313" key="3">
    <source>
        <dbReference type="Proteomes" id="UP001305647"/>
    </source>
</evidence>
<accession>A0AAN6PZE8</accession>
<protein>
    <submittedName>
        <fullName evidence="2">Uncharacterized protein</fullName>
    </submittedName>
</protein>
<sequence length="171" mass="18922">MGNRVVWVAAVVSHVCRLPGPGSPGASSETIEHQRQAPRGGETAMDRQIRLTSEAKKHIYRDVSSESQPCAVVIGCSERRHPPPRISIFTLSIMGPSIASCMGIPHRLGNCPVHPRHHHTGAHHTACHWHLEFPLLLFVPWLNLSHLLAHHQAPNELSTFRRLLPTIASKP</sequence>
<feature type="region of interest" description="Disordered" evidence="1">
    <location>
        <begin position="19"/>
        <end position="45"/>
    </location>
</feature>
<evidence type="ECO:0000256" key="1">
    <source>
        <dbReference type="SAM" id="MobiDB-lite"/>
    </source>
</evidence>
<dbReference type="EMBL" id="MU863645">
    <property type="protein sequence ID" value="KAK4099936.1"/>
    <property type="molecule type" value="Genomic_DNA"/>
</dbReference>
<reference evidence="2" key="1">
    <citation type="journal article" date="2023" name="Mol. Phylogenet. Evol.">
        <title>Genome-scale phylogeny and comparative genomics of the fungal order Sordariales.</title>
        <authorList>
            <person name="Hensen N."/>
            <person name="Bonometti L."/>
            <person name="Westerberg I."/>
            <person name="Brannstrom I.O."/>
            <person name="Guillou S."/>
            <person name="Cros-Aarteil S."/>
            <person name="Calhoun S."/>
            <person name="Haridas S."/>
            <person name="Kuo A."/>
            <person name="Mondo S."/>
            <person name="Pangilinan J."/>
            <person name="Riley R."/>
            <person name="LaButti K."/>
            <person name="Andreopoulos B."/>
            <person name="Lipzen A."/>
            <person name="Chen C."/>
            <person name="Yan M."/>
            <person name="Daum C."/>
            <person name="Ng V."/>
            <person name="Clum A."/>
            <person name="Steindorff A."/>
            <person name="Ohm R.A."/>
            <person name="Martin F."/>
            <person name="Silar P."/>
            <person name="Natvig D.O."/>
            <person name="Lalanne C."/>
            <person name="Gautier V."/>
            <person name="Ament-Velasquez S.L."/>
            <person name="Kruys A."/>
            <person name="Hutchinson M.I."/>
            <person name="Powell A.J."/>
            <person name="Barry K."/>
            <person name="Miller A.N."/>
            <person name="Grigoriev I.V."/>
            <person name="Debuchy R."/>
            <person name="Gladieux P."/>
            <person name="Hiltunen Thoren M."/>
            <person name="Johannesson H."/>
        </authorList>
    </citation>
    <scope>NUCLEOTIDE SEQUENCE</scope>
    <source>
        <strain evidence="2">CBS 757.83</strain>
    </source>
</reference>
<comment type="caution">
    <text evidence="2">The sequence shown here is derived from an EMBL/GenBank/DDBJ whole genome shotgun (WGS) entry which is preliminary data.</text>
</comment>
<dbReference type="Proteomes" id="UP001305647">
    <property type="component" value="Unassembled WGS sequence"/>
</dbReference>
<proteinExistence type="predicted"/>